<reference evidence="1 2" key="1">
    <citation type="submission" date="2023-01" db="EMBL/GenBank/DDBJ databases">
        <title>Analysis of 21 Apiospora genomes using comparative genomics revels a genus with tremendous synthesis potential of carbohydrate active enzymes and secondary metabolites.</title>
        <authorList>
            <person name="Sorensen T."/>
        </authorList>
    </citation>
    <scope>NUCLEOTIDE SEQUENCE [LARGE SCALE GENOMIC DNA]</scope>
    <source>
        <strain evidence="1 2">CBS 33761</strain>
    </source>
</reference>
<accession>A0ABR1RZ45</accession>
<name>A0ABR1RZ45_9PEZI</name>
<gene>
    <name evidence="1" type="ORF">PG993_013408</name>
</gene>
<proteinExistence type="predicted"/>
<keyword evidence="2" id="KW-1185">Reference proteome</keyword>
<dbReference type="EMBL" id="JAQQWK010000012">
    <property type="protein sequence ID" value="KAK8022641.1"/>
    <property type="molecule type" value="Genomic_DNA"/>
</dbReference>
<dbReference type="Proteomes" id="UP001444661">
    <property type="component" value="Unassembled WGS sequence"/>
</dbReference>
<evidence type="ECO:0000313" key="2">
    <source>
        <dbReference type="Proteomes" id="UP001444661"/>
    </source>
</evidence>
<comment type="caution">
    <text evidence="1">The sequence shown here is derived from an EMBL/GenBank/DDBJ whole genome shotgun (WGS) entry which is preliminary data.</text>
</comment>
<evidence type="ECO:0000313" key="1">
    <source>
        <dbReference type="EMBL" id="KAK8022641.1"/>
    </source>
</evidence>
<protein>
    <submittedName>
        <fullName evidence="1">GMC oxidoreductase</fullName>
    </submittedName>
</protein>
<sequence>MYIVGTLLSPNLPTIGSAAAWMAIIFERGNIIIRSAGRLSLSISPNCVDAHLALAAFKRLREIWKTDAANAIKDGPEHLPGSDVQPDSRFWLTFATALLNPGIEQGLLQWNYRAMTG</sequence>
<organism evidence="1 2">
    <name type="scientific">Apiospora rasikravindrae</name>
    <dbReference type="NCBI Taxonomy" id="990691"/>
    <lineage>
        <taxon>Eukaryota</taxon>
        <taxon>Fungi</taxon>
        <taxon>Dikarya</taxon>
        <taxon>Ascomycota</taxon>
        <taxon>Pezizomycotina</taxon>
        <taxon>Sordariomycetes</taxon>
        <taxon>Xylariomycetidae</taxon>
        <taxon>Amphisphaeriales</taxon>
        <taxon>Apiosporaceae</taxon>
        <taxon>Apiospora</taxon>
    </lineage>
</organism>